<keyword evidence="2" id="KW-0813">Transport</keyword>
<dbReference type="Proteomes" id="UP000252706">
    <property type="component" value="Unassembled WGS sequence"/>
</dbReference>
<dbReference type="Gene3D" id="1.10.490.10">
    <property type="entry name" value="Globins"/>
    <property type="match status" value="1"/>
</dbReference>
<evidence type="ECO:0000256" key="1">
    <source>
        <dbReference type="ARBA" id="ARBA00001971"/>
    </source>
</evidence>
<accession>A0A366X0R0</accession>
<dbReference type="GO" id="GO:0020037">
    <property type="term" value="F:heme binding"/>
    <property type="evidence" value="ECO:0007669"/>
    <property type="project" value="InterPro"/>
</dbReference>
<evidence type="ECO:0000256" key="5">
    <source>
        <dbReference type="ARBA" id="ARBA00023004"/>
    </source>
</evidence>
<dbReference type="GO" id="GO:0046872">
    <property type="term" value="F:metal ion binding"/>
    <property type="evidence" value="ECO:0007669"/>
    <property type="project" value="UniProtKB-KW"/>
</dbReference>
<dbReference type="Pfam" id="PF01152">
    <property type="entry name" value="Bac_globin"/>
    <property type="match status" value="1"/>
</dbReference>
<proteinExistence type="predicted"/>
<evidence type="ECO:0000256" key="6">
    <source>
        <dbReference type="PIRSR" id="PIRSR601486-1"/>
    </source>
</evidence>
<dbReference type="InterPro" id="IPR009050">
    <property type="entry name" value="Globin-like_sf"/>
</dbReference>
<dbReference type="GO" id="GO:0019825">
    <property type="term" value="F:oxygen binding"/>
    <property type="evidence" value="ECO:0007669"/>
    <property type="project" value="InterPro"/>
</dbReference>
<comment type="cofactor">
    <cofactor evidence="1">
        <name>heme</name>
        <dbReference type="ChEBI" id="CHEBI:30413"/>
    </cofactor>
</comment>
<dbReference type="OrthoDB" id="9795814at2"/>
<evidence type="ECO:0000313" key="8">
    <source>
        <dbReference type="Proteomes" id="UP000252706"/>
    </source>
</evidence>
<sequence length="119" mass="12610">MSATLFDRLGGTKGISKIASDLVDNHMANPLISSRFAGSDAASMKKKAADFFSTGSGGPQVYDGKDMLSAHKHMNISDNEYMAAVDDLMAALSNSGVGDAEKAEVLYIFYTLRPEVVGV</sequence>
<dbReference type="InterPro" id="IPR019795">
    <property type="entry name" value="Globin_bac-like_CS"/>
</dbReference>
<keyword evidence="5 6" id="KW-0408">Iron</keyword>
<keyword evidence="4 6" id="KW-0479">Metal-binding</keyword>
<dbReference type="PROSITE" id="PS01213">
    <property type="entry name" value="GLOBIN_FAM_2"/>
    <property type="match status" value="1"/>
</dbReference>
<evidence type="ECO:0000256" key="4">
    <source>
        <dbReference type="ARBA" id="ARBA00022723"/>
    </source>
</evidence>
<dbReference type="InterPro" id="IPR012292">
    <property type="entry name" value="Globin/Proto"/>
</dbReference>
<dbReference type="AlphaFoldDB" id="A0A366X0R0"/>
<comment type="caution">
    <text evidence="7">The sequence shown here is derived from an EMBL/GenBank/DDBJ whole genome shotgun (WGS) entry which is preliminary data.</text>
</comment>
<dbReference type="SUPFAM" id="SSF46458">
    <property type="entry name" value="Globin-like"/>
    <property type="match status" value="1"/>
</dbReference>
<dbReference type="InterPro" id="IPR001486">
    <property type="entry name" value="Hemoglobin_trunc"/>
</dbReference>
<evidence type="ECO:0000256" key="3">
    <source>
        <dbReference type="ARBA" id="ARBA00022617"/>
    </source>
</evidence>
<gene>
    <name evidence="7" type="ORF">DS909_10620</name>
</gene>
<dbReference type="CDD" id="cd00454">
    <property type="entry name" value="TrHb1_N"/>
    <property type="match status" value="1"/>
</dbReference>
<dbReference type="GO" id="GO:0015671">
    <property type="term" value="P:oxygen transport"/>
    <property type="evidence" value="ECO:0007669"/>
    <property type="project" value="InterPro"/>
</dbReference>
<evidence type="ECO:0000256" key="2">
    <source>
        <dbReference type="ARBA" id="ARBA00022448"/>
    </source>
</evidence>
<dbReference type="EMBL" id="QOCE01000029">
    <property type="protein sequence ID" value="RBW55553.1"/>
    <property type="molecule type" value="Genomic_DNA"/>
</dbReference>
<name>A0A366X0R0_9RHOB</name>
<organism evidence="7 8">
    <name type="scientific">Phaeobacter gallaeciensis</name>
    <dbReference type="NCBI Taxonomy" id="60890"/>
    <lineage>
        <taxon>Bacteria</taxon>
        <taxon>Pseudomonadati</taxon>
        <taxon>Pseudomonadota</taxon>
        <taxon>Alphaproteobacteria</taxon>
        <taxon>Rhodobacterales</taxon>
        <taxon>Roseobacteraceae</taxon>
        <taxon>Phaeobacter</taxon>
    </lineage>
</organism>
<dbReference type="RefSeq" id="WP_113823425.1">
    <property type="nucleotide sequence ID" value="NZ_QOCE01000029.1"/>
</dbReference>
<protein>
    <submittedName>
        <fullName evidence="7">Group 1 truncated hemoglobin</fullName>
    </submittedName>
</protein>
<reference evidence="7 8" key="1">
    <citation type="submission" date="2018-07" db="EMBL/GenBank/DDBJ databases">
        <title>Modular assembly of carbohydrate-degrading microbial communities in the ocean.</title>
        <authorList>
            <person name="Enke T.N."/>
            <person name="Datta M.S."/>
            <person name="Schwartzman J.A."/>
            <person name="Cermak N."/>
            <person name="Schmitz D.A."/>
            <person name="Barrere J."/>
            <person name="Cordero O.X."/>
        </authorList>
    </citation>
    <scope>NUCLEOTIDE SEQUENCE [LARGE SCALE GENOMIC DNA]</scope>
    <source>
        <strain evidence="7 8">C3M10</strain>
    </source>
</reference>
<feature type="binding site" description="distal binding residue" evidence="6">
    <location>
        <position position="71"/>
    </location>
    <ligand>
        <name>heme</name>
        <dbReference type="ChEBI" id="CHEBI:30413"/>
    </ligand>
    <ligandPart>
        <name>Fe</name>
        <dbReference type="ChEBI" id="CHEBI:18248"/>
    </ligandPart>
</feature>
<evidence type="ECO:0000313" key="7">
    <source>
        <dbReference type="EMBL" id="RBW55553.1"/>
    </source>
</evidence>
<keyword evidence="3 6" id="KW-0349">Heme</keyword>